<dbReference type="Pfam" id="PF03069">
    <property type="entry name" value="FmdA_AmdA"/>
    <property type="match status" value="2"/>
</dbReference>
<dbReference type="InterPro" id="IPR004304">
    <property type="entry name" value="FmdA_AmdA"/>
</dbReference>
<dbReference type="PANTHER" id="PTHR31891:SF1">
    <property type="entry name" value="FORMAMIDASE C869.04-RELATED"/>
    <property type="match status" value="1"/>
</dbReference>
<dbReference type="AlphaFoldDB" id="A0AAV2VYJ9"/>
<dbReference type="Gene3D" id="2.60.120.580">
    <property type="entry name" value="Acetamidase/Formamidase-like domains"/>
    <property type="match status" value="2"/>
</dbReference>
<proteinExistence type="predicted"/>
<organism evidence="1 2">
    <name type="scientific">Vibrio nigripulchritudo SOn1</name>
    <dbReference type="NCBI Taxonomy" id="1238450"/>
    <lineage>
        <taxon>Bacteria</taxon>
        <taxon>Pseudomonadati</taxon>
        <taxon>Pseudomonadota</taxon>
        <taxon>Gammaproteobacteria</taxon>
        <taxon>Vibrionales</taxon>
        <taxon>Vibrionaceae</taxon>
        <taxon>Vibrio</taxon>
    </lineage>
</organism>
<gene>
    <name evidence="1" type="primary">lamA</name>
    <name evidence="1" type="ORF">VIBNISOn1_830026</name>
</gene>
<comment type="caution">
    <text evidence="1">The sequence shown here is derived from an EMBL/GenBank/DDBJ whole genome shotgun (WGS) entry which is preliminary data.</text>
</comment>
<evidence type="ECO:0000313" key="1">
    <source>
        <dbReference type="EMBL" id="CCO49470.1"/>
    </source>
</evidence>
<sequence>MCNNSLIKTIHSVHHHHGWNNAIEPAFRVGRGTTLEFECLDSSGGQLTRASTVGDIAGLDFGKINPVTGPIYVEGAKPGDVLKLTIHEFKPSGFGWTANIPGFGLLADQFEAPALNLWSYDSATLAPAAFSTMAKVPLKPFAGTIGVAPAASGDHSVVPPRRIGGNMDIRDLSAGTTLYIPIEVEGALLSIGDTHAAQGDGEVCGTAIESPMNVVVELDVVDNLKIQTPYFTTTGPVTRHLDSKGYQVTTGVEPDLMAGARSAVSQMIDLLCAQHHMSPEEAYMLCSVCGDLRISEIVDIPNWLVSFYMPNVVFE</sequence>
<dbReference type="GO" id="GO:0016811">
    <property type="term" value="F:hydrolase activity, acting on carbon-nitrogen (but not peptide) bonds, in linear amides"/>
    <property type="evidence" value="ECO:0007669"/>
    <property type="project" value="InterPro"/>
</dbReference>
<dbReference type="PANTHER" id="PTHR31891">
    <property type="entry name" value="FORMAMIDASE C869.04-RELATED"/>
    <property type="match status" value="1"/>
</dbReference>
<accession>A0AAV2VYJ9</accession>
<protein>
    <submittedName>
        <fullName evidence="1">L-amidase</fullName>
    </submittedName>
</protein>
<dbReference type="Proteomes" id="UP000018211">
    <property type="component" value="Unassembled WGS sequence"/>
</dbReference>
<evidence type="ECO:0000313" key="2">
    <source>
        <dbReference type="Proteomes" id="UP000018211"/>
    </source>
</evidence>
<reference evidence="1 2" key="1">
    <citation type="journal article" date="2013" name="ISME J.">
        <title>Comparative genomics of pathogenic lineages of Vibrio nigripulchritudo identifies virulence-associated traits.</title>
        <authorList>
            <person name="Goudenege D."/>
            <person name="Labreuche Y."/>
            <person name="Krin E."/>
            <person name="Ansquer D."/>
            <person name="Mangenot S."/>
            <person name="Calteau A."/>
            <person name="Medigue C."/>
            <person name="Mazel D."/>
            <person name="Polz M.F."/>
            <person name="Le Roux F."/>
        </authorList>
    </citation>
    <scope>NUCLEOTIDE SEQUENCE [LARGE SCALE GENOMIC DNA]</scope>
    <source>
        <strain evidence="1 2">SOn1</strain>
    </source>
</reference>
<dbReference type="RefSeq" id="WP_022592648.1">
    <property type="nucleotide sequence ID" value="NZ_LK391965.1"/>
</dbReference>
<dbReference type="SUPFAM" id="SSF141130">
    <property type="entry name" value="Acetamidase/Formamidase-like"/>
    <property type="match status" value="1"/>
</dbReference>
<dbReference type="EMBL" id="CAOF01000179">
    <property type="protein sequence ID" value="CCO49470.1"/>
    <property type="molecule type" value="Genomic_DNA"/>
</dbReference>
<dbReference type="Gene3D" id="3.10.28.20">
    <property type="entry name" value="Acetamidase/Formamidase-like domains"/>
    <property type="match status" value="1"/>
</dbReference>
<name>A0AAV2VYJ9_9VIBR</name>